<dbReference type="Gene3D" id="1.25.40.20">
    <property type="entry name" value="Ankyrin repeat-containing domain"/>
    <property type="match status" value="1"/>
</dbReference>
<dbReference type="InterPro" id="IPR005334">
    <property type="entry name" value="Tctex-1-like"/>
</dbReference>
<feature type="region of interest" description="Disordered" evidence="4">
    <location>
        <begin position="474"/>
        <end position="507"/>
    </location>
</feature>
<comment type="caution">
    <text evidence="5">The sequence shown here is derived from an EMBL/GenBank/DDBJ whole genome shotgun (WGS) entry which is preliminary data.</text>
</comment>
<feature type="compositionally biased region" description="Basic and acidic residues" evidence="4">
    <location>
        <begin position="32"/>
        <end position="41"/>
    </location>
</feature>
<dbReference type="CDD" id="cd21451">
    <property type="entry name" value="DLC-like_TCTEX1D"/>
    <property type="match status" value="1"/>
</dbReference>
<feature type="region of interest" description="Disordered" evidence="4">
    <location>
        <begin position="605"/>
        <end position="641"/>
    </location>
</feature>
<keyword evidence="2" id="KW-0677">Repeat</keyword>
<evidence type="ECO:0000256" key="4">
    <source>
        <dbReference type="SAM" id="MobiDB-lite"/>
    </source>
</evidence>
<dbReference type="SMART" id="SM00248">
    <property type="entry name" value="ANK"/>
    <property type="match status" value="3"/>
</dbReference>
<dbReference type="InterPro" id="IPR038586">
    <property type="entry name" value="Tctex-1-like_sf"/>
</dbReference>
<dbReference type="Pfam" id="PF03645">
    <property type="entry name" value="Tctex-1"/>
    <property type="match status" value="1"/>
</dbReference>
<feature type="region of interest" description="Disordered" evidence="4">
    <location>
        <begin position="389"/>
        <end position="415"/>
    </location>
</feature>
<reference evidence="6" key="1">
    <citation type="journal article" date="2017" name="bioRxiv">
        <title>Comparative analysis of the genomes of Stylophora pistillata and Acropora digitifera provides evidence for extensive differences between species of corals.</title>
        <authorList>
            <person name="Voolstra C.R."/>
            <person name="Li Y."/>
            <person name="Liew Y.J."/>
            <person name="Baumgarten S."/>
            <person name="Zoccola D."/>
            <person name="Flot J.-F."/>
            <person name="Tambutte S."/>
            <person name="Allemand D."/>
            <person name="Aranda M."/>
        </authorList>
    </citation>
    <scope>NUCLEOTIDE SEQUENCE [LARGE SCALE GENOMIC DNA]</scope>
</reference>
<name>A0A2B4SHH6_STYPI</name>
<protein>
    <submittedName>
        <fullName evidence="5">KN motif and ankyrin repeat domain-containing protein 2</fullName>
    </submittedName>
</protein>
<comment type="similarity">
    <text evidence="1">Belongs to the dynein light chain Tctex-type family.</text>
</comment>
<evidence type="ECO:0000256" key="3">
    <source>
        <dbReference type="ARBA" id="ARBA00023043"/>
    </source>
</evidence>
<organism evidence="5 6">
    <name type="scientific">Stylophora pistillata</name>
    <name type="common">Smooth cauliflower coral</name>
    <dbReference type="NCBI Taxonomy" id="50429"/>
    <lineage>
        <taxon>Eukaryota</taxon>
        <taxon>Metazoa</taxon>
        <taxon>Cnidaria</taxon>
        <taxon>Anthozoa</taxon>
        <taxon>Hexacorallia</taxon>
        <taxon>Scleractinia</taxon>
        <taxon>Astrocoeniina</taxon>
        <taxon>Pocilloporidae</taxon>
        <taxon>Stylophora</taxon>
    </lineage>
</organism>
<dbReference type="PANTHER" id="PTHR24173">
    <property type="entry name" value="ANKYRIN REPEAT CONTAINING"/>
    <property type="match status" value="1"/>
</dbReference>
<dbReference type="OrthoDB" id="5406014at2759"/>
<dbReference type="Proteomes" id="UP000225706">
    <property type="component" value="Unassembled WGS sequence"/>
</dbReference>
<dbReference type="EMBL" id="LSMT01000091">
    <property type="protein sequence ID" value="PFX28028.1"/>
    <property type="molecule type" value="Genomic_DNA"/>
</dbReference>
<dbReference type="STRING" id="50429.A0A2B4SHH6"/>
<dbReference type="SUPFAM" id="SSF48403">
    <property type="entry name" value="Ankyrin repeat"/>
    <property type="match status" value="1"/>
</dbReference>
<proteinExistence type="inferred from homology"/>
<accession>A0A2B4SHH6</accession>
<dbReference type="AlphaFoldDB" id="A0A2B4SHH6"/>
<dbReference type="PANTHER" id="PTHR24173:SF76">
    <property type="match status" value="1"/>
</dbReference>
<feature type="compositionally biased region" description="Polar residues" evidence="4">
    <location>
        <begin position="399"/>
        <end position="411"/>
    </location>
</feature>
<evidence type="ECO:0000313" key="5">
    <source>
        <dbReference type="EMBL" id="PFX28028.1"/>
    </source>
</evidence>
<feature type="compositionally biased region" description="Polar residues" evidence="4">
    <location>
        <begin position="474"/>
        <end position="493"/>
    </location>
</feature>
<evidence type="ECO:0000313" key="6">
    <source>
        <dbReference type="Proteomes" id="UP000225706"/>
    </source>
</evidence>
<dbReference type="InterPro" id="IPR002110">
    <property type="entry name" value="Ankyrin_rpt"/>
</dbReference>
<evidence type="ECO:0000256" key="2">
    <source>
        <dbReference type="ARBA" id="ARBA00022737"/>
    </source>
</evidence>
<dbReference type="Gene3D" id="3.30.1140.40">
    <property type="entry name" value="Tctex-1"/>
    <property type="match status" value="1"/>
</dbReference>
<keyword evidence="6" id="KW-1185">Reference proteome</keyword>
<feature type="compositionally biased region" description="Basic residues" evidence="4">
    <location>
        <begin position="616"/>
        <end position="627"/>
    </location>
</feature>
<gene>
    <name evidence="5" type="primary">KANK2</name>
    <name evidence="5" type="ORF">AWC38_SpisGene7256</name>
</gene>
<dbReference type="InterPro" id="IPR036770">
    <property type="entry name" value="Ankyrin_rpt-contain_sf"/>
</dbReference>
<dbReference type="Pfam" id="PF12796">
    <property type="entry name" value="Ank_2"/>
    <property type="match status" value="1"/>
</dbReference>
<feature type="region of interest" description="Disordered" evidence="4">
    <location>
        <begin position="17"/>
        <end position="41"/>
    </location>
</feature>
<sequence>MERVRFRGQHFGIFEKSLRSEDSAKNPATEQRTPHIDETGDLEEHLGKKTQQHDSTNKVEGRRRQSVFYAHEIKKIMDEILEEKLSTQSYDANICRVLCVSLSEDIKSRVKNLGMERFRLICSVSIGSNCGQEDENLACRMTKKLLLRGADVCMQDEHGMSPLMQACKLGKEKLVKLLLQSEECDFAAADKMGNTALLYSVDAGNAGITKALTEAMNSYDVRAADKPNNKGETPLIRATKLKRDACKEVLLNDGKASPSARDFDLKLNAKEWEWHLKDEKEEIDKTNLRNRVFWGQNRGRCVKSRSSSIIDYRRDVTSSTKLGNYSVSFNHNCNGMNSNKKFLRRTKSAPLVSCENADKRTSTSKIFHFELSDAAERITKQKFPEKTNNSCFEKKTNKGKMNSKQNSWSVGTTGGSFNHHDLRTCSVEEMLPSSAAVTEKQKMAYEKNGKNNENRLPSGQSQLPQLFNLMTHQKTHSFRSSATTPAPGQQRSKWSTREGKGNKRRIFSRRNSTAMKKQCLSGRRWSTVESSLIALGRFSSLYSRSDFQALNPDNRTMLEKSAIKLRPSSEQSNLEELVINGKSSNRKSKSSAISPNLLKLKVPLSASLPDSSGSRGRIKSSRPRYKKHNSDPLPADRTFLSGSLREVAAGPVIEELEEGGDSEKLEK</sequence>
<evidence type="ECO:0000256" key="1">
    <source>
        <dbReference type="ARBA" id="ARBA00005361"/>
    </source>
</evidence>
<keyword evidence="3" id="KW-0040">ANK repeat</keyword>